<name>A0ABQ9GU85_9NEOP</name>
<dbReference type="EMBL" id="JARBHB010000009">
    <property type="protein sequence ID" value="KAJ8875597.1"/>
    <property type="molecule type" value="Genomic_DNA"/>
</dbReference>
<keyword evidence="2" id="KW-1185">Reference proteome</keyword>
<dbReference type="Proteomes" id="UP001159363">
    <property type="component" value="Chromosome 8"/>
</dbReference>
<organism evidence="1 2">
    <name type="scientific">Dryococelus australis</name>
    <dbReference type="NCBI Taxonomy" id="614101"/>
    <lineage>
        <taxon>Eukaryota</taxon>
        <taxon>Metazoa</taxon>
        <taxon>Ecdysozoa</taxon>
        <taxon>Arthropoda</taxon>
        <taxon>Hexapoda</taxon>
        <taxon>Insecta</taxon>
        <taxon>Pterygota</taxon>
        <taxon>Neoptera</taxon>
        <taxon>Polyneoptera</taxon>
        <taxon>Phasmatodea</taxon>
        <taxon>Verophasmatodea</taxon>
        <taxon>Anareolatae</taxon>
        <taxon>Phasmatidae</taxon>
        <taxon>Eurycanthinae</taxon>
        <taxon>Dryococelus</taxon>
    </lineage>
</organism>
<proteinExistence type="predicted"/>
<evidence type="ECO:0000313" key="1">
    <source>
        <dbReference type="EMBL" id="KAJ8875597.1"/>
    </source>
</evidence>
<evidence type="ECO:0000313" key="2">
    <source>
        <dbReference type="Proteomes" id="UP001159363"/>
    </source>
</evidence>
<gene>
    <name evidence="1" type="ORF">PR048_023493</name>
</gene>
<comment type="caution">
    <text evidence="1">The sequence shown here is derived from an EMBL/GenBank/DDBJ whole genome shotgun (WGS) entry which is preliminary data.</text>
</comment>
<sequence length="163" mass="19462">MLQHRRDQRLPKIFFALSLTTSQSYRHIIVEDQRLNNILNVFMVTKLVDFTENIHDNAKKNHYLFTFENVVHDKNIGLQIPKKDSFVRNYDLKSIVKYDSIRPGRKTHDPTENDIKLIKYSLDGTIQMKLNFDDEYMDLLHRISRNEVGNLCYFPQFKTNQLK</sequence>
<protein>
    <submittedName>
        <fullName evidence="1">Uncharacterized protein</fullName>
    </submittedName>
</protein>
<accession>A0ABQ9GU85</accession>
<reference evidence="1 2" key="1">
    <citation type="submission" date="2023-02" db="EMBL/GenBank/DDBJ databases">
        <title>LHISI_Scaffold_Assembly.</title>
        <authorList>
            <person name="Stuart O.P."/>
            <person name="Cleave R."/>
            <person name="Magrath M.J.L."/>
            <person name="Mikheyev A.S."/>
        </authorList>
    </citation>
    <scope>NUCLEOTIDE SEQUENCE [LARGE SCALE GENOMIC DNA]</scope>
    <source>
        <strain evidence="1">Daus_M_001</strain>
        <tissue evidence="1">Leg muscle</tissue>
    </source>
</reference>